<gene>
    <name evidence="2" type="ORF">FUG_LOCUS402556</name>
</gene>
<accession>A0A4E9DXL9</accession>
<name>A0A4E9DXL9_GIBZA</name>
<proteinExistence type="predicted"/>
<protein>
    <recommendedName>
        <fullName evidence="3">CBM-cenC domain-containing protein</fullName>
    </recommendedName>
</protein>
<keyword evidence="1" id="KW-0732">Signal</keyword>
<dbReference type="InterPro" id="IPR008979">
    <property type="entry name" value="Galactose-bd-like_sf"/>
</dbReference>
<evidence type="ECO:0000256" key="1">
    <source>
        <dbReference type="SAM" id="SignalP"/>
    </source>
</evidence>
<evidence type="ECO:0000313" key="2">
    <source>
        <dbReference type="EMBL" id="VIO60552.1"/>
    </source>
</evidence>
<evidence type="ECO:0008006" key="3">
    <source>
        <dbReference type="Google" id="ProtNLM"/>
    </source>
</evidence>
<feature type="signal peptide" evidence="1">
    <location>
        <begin position="1"/>
        <end position="19"/>
    </location>
</feature>
<dbReference type="AlphaFoldDB" id="A0A4E9DXL9"/>
<dbReference type="Gene3D" id="2.60.120.260">
    <property type="entry name" value="Galactose-binding domain-like"/>
    <property type="match status" value="1"/>
</dbReference>
<sequence>MRFVSLCTIGATLLPMVSAAPCKPSNPTSVLSATTTADSETLTTATATETATETDFHSTVTSDATSVLETTITETATWSETTTFASDFTTEYSATTDATSIEDFTTTITEIPEPTNLIRNGGFEDAKNVDWDTRTGGIETDSDKANSGDKYATFELVNADGSGGNTLNQTINGLDTDRRYRLAFSAAIFDDPAIVLGESTCVIEALQKQTVIDSWPLNFAGLNEYKPYDVTFSLIDEDLSLSLRLRCNGRNKVTLSVGIDDVSLYDAGPVPDQVVTITE</sequence>
<reference evidence="2" key="1">
    <citation type="submission" date="2019-04" db="EMBL/GenBank/DDBJ databases">
        <authorList>
            <person name="Melise S."/>
            <person name="Noan J."/>
            <person name="Okalmin O."/>
        </authorList>
    </citation>
    <scope>NUCLEOTIDE SEQUENCE</scope>
    <source>
        <strain evidence="2">FN9</strain>
    </source>
</reference>
<dbReference type="EMBL" id="CAAKMV010000145">
    <property type="protein sequence ID" value="VIO60552.1"/>
    <property type="molecule type" value="Genomic_DNA"/>
</dbReference>
<dbReference type="SUPFAM" id="SSF49785">
    <property type="entry name" value="Galactose-binding domain-like"/>
    <property type="match status" value="1"/>
</dbReference>
<organism evidence="2">
    <name type="scientific">Gibberella zeae</name>
    <name type="common">Wheat head blight fungus</name>
    <name type="synonym">Fusarium graminearum</name>
    <dbReference type="NCBI Taxonomy" id="5518"/>
    <lineage>
        <taxon>Eukaryota</taxon>
        <taxon>Fungi</taxon>
        <taxon>Dikarya</taxon>
        <taxon>Ascomycota</taxon>
        <taxon>Pezizomycotina</taxon>
        <taxon>Sordariomycetes</taxon>
        <taxon>Hypocreomycetidae</taxon>
        <taxon>Hypocreales</taxon>
        <taxon>Nectriaceae</taxon>
        <taxon>Fusarium</taxon>
    </lineage>
</organism>
<feature type="chain" id="PRO_5026247815" description="CBM-cenC domain-containing protein" evidence="1">
    <location>
        <begin position="20"/>
        <end position="279"/>
    </location>
</feature>